<protein>
    <recommendedName>
        <fullName evidence="4">SH3 domain-containing protein</fullName>
    </recommendedName>
</protein>
<dbReference type="Proteomes" id="UP000663866">
    <property type="component" value="Unassembled WGS sequence"/>
</dbReference>
<dbReference type="Gene3D" id="2.30.30.40">
    <property type="entry name" value="SH3 Domains"/>
    <property type="match status" value="1"/>
</dbReference>
<dbReference type="InterPro" id="IPR036028">
    <property type="entry name" value="SH3-like_dom_sf"/>
</dbReference>
<keyword evidence="6" id="KW-1185">Reference proteome</keyword>
<name>A0A820YIZ3_9BILA</name>
<dbReference type="InterPro" id="IPR001452">
    <property type="entry name" value="SH3_domain"/>
</dbReference>
<dbReference type="AlphaFoldDB" id="A0A820YIZ3"/>
<dbReference type="PRINTS" id="PR01887">
    <property type="entry name" value="SPECTRNALPHA"/>
</dbReference>
<proteinExistence type="predicted"/>
<dbReference type="PRINTS" id="PR00452">
    <property type="entry name" value="SH3DOMAIN"/>
</dbReference>
<dbReference type="InterPro" id="IPR035825">
    <property type="entry name" value="Alpha_Spectrin_SH3"/>
</dbReference>
<evidence type="ECO:0000256" key="1">
    <source>
        <dbReference type="ARBA" id="ARBA00022443"/>
    </source>
</evidence>
<comment type="caution">
    <text evidence="5">The sequence shown here is derived from an EMBL/GenBank/DDBJ whole genome shotgun (WGS) entry which is preliminary data.</text>
</comment>
<evidence type="ECO:0000256" key="3">
    <source>
        <dbReference type="PROSITE-ProRule" id="PRU00192"/>
    </source>
</evidence>
<sequence>YGRDEDSCNALYKKHQQLFNDIKDFEQTELEELRQKAQKCHQPEKPLVADDVLTGQRQKVLGLYDYVEKTPREISMKKNDTLILLNSSNKDWWKVELNDRQGFVPATYLKKIEKDPMSVNEQDRLDEYTVSSRQQQIEKQYSNLLNICQQRLDKLGKIFSMQIVNDIDIKQKNFVLLLVGFRM</sequence>
<dbReference type="PROSITE" id="PS50002">
    <property type="entry name" value="SH3"/>
    <property type="match status" value="1"/>
</dbReference>
<dbReference type="SMART" id="SM00326">
    <property type="entry name" value="SH3"/>
    <property type="match status" value="1"/>
</dbReference>
<accession>A0A820YIZ3</accession>
<gene>
    <name evidence="5" type="ORF">OVN521_LOCUS42885</name>
</gene>
<dbReference type="EMBL" id="CAJOBG010059851">
    <property type="protein sequence ID" value="CAF4543671.1"/>
    <property type="molecule type" value="Genomic_DNA"/>
</dbReference>
<dbReference type="Gene3D" id="1.20.58.60">
    <property type="match status" value="1"/>
</dbReference>
<keyword evidence="1 3" id="KW-0728">SH3 domain</keyword>
<evidence type="ECO:0000256" key="2">
    <source>
        <dbReference type="ARBA" id="ARBA00023054"/>
    </source>
</evidence>
<keyword evidence="2" id="KW-0175">Coiled coil</keyword>
<reference evidence="5" key="1">
    <citation type="submission" date="2021-02" db="EMBL/GenBank/DDBJ databases">
        <authorList>
            <person name="Nowell W R."/>
        </authorList>
    </citation>
    <scope>NUCLEOTIDE SEQUENCE</scope>
</reference>
<organism evidence="5 6">
    <name type="scientific">Rotaria magnacalcarata</name>
    <dbReference type="NCBI Taxonomy" id="392030"/>
    <lineage>
        <taxon>Eukaryota</taxon>
        <taxon>Metazoa</taxon>
        <taxon>Spiralia</taxon>
        <taxon>Gnathifera</taxon>
        <taxon>Rotifera</taxon>
        <taxon>Eurotatoria</taxon>
        <taxon>Bdelloidea</taxon>
        <taxon>Philodinida</taxon>
        <taxon>Philodinidae</taxon>
        <taxon>Rotaria</taxon>
    </lineage>
</organism>
<dbReference type="SUPFAM" id="SSF46966">
    <property type="entry name" value="Spectrin repeat"/>
    <property type="match status" value="1"/>
</dbReference>
<evidence type="ECO:0000313" key="5">
    <source>
        <dbReference type="EMBL" id="CAF4543671.1"/>
    </source>
</evidence>
<evidence type="ECO:0000259" key="4">
    <source>
        <dbReference type="PROSITE" id="PS50002"/>
    </source>
</evidence>
<feature type="non-terminal residue" evidence="5">
    <location>
        <position position="1"/>
    </location>
</feature>
<dbReference type="PANTHER" id="PTHR14166">
    <property type="entry name" value="SLIT-ROBO RHO GTPASE ACTIVATING PROTEIN"/>
    <property type="match status" value="1"/>
</dbReference>
<feature type="domain" description="SH3" evidence="4">
    <location>
        <begin position="55"/>
        <end position="114"/>
    </location>
</feature>
<dbReference type="Pfam" id="PF00018">
    <property type="entry name" value="SH3_1"/>
    <property type="match status" value="1"/>
</dbReference>
<dbReference type="InterPro" id="IPR051627">
    <property type="entry name" value="SLIT-ROBO_RhoGAP"/>
</dbReference>
<evidence type="ECO:0000313" key="6">
    <source>
        <dbReference type="Proteomes" id="UP000663866"/>
    </source>
</evidence>
<dbReference type="SUPFAM" id="SSF50044">
    <property type="entry name" value="SH3-domain"/>
    <property type="match status" value="1"/>
</dbReference>
<dbReference type="CDD" id="cd11808">
    <property type="entry name" value="SH3_Alpha_Spectrin"/>
    <property type="match status" value="1"/>
</dbReference>